<feature type="repeat" description="ANK" evidence="3">
    <location>
        <begin position="230"/>
        <end position="262"/>
    </location>
</feature>
<dbReference type="InterPro" id="IPR036770">
    <property type="entry name" value="Ankyrin_rpt-contain_sf"/>
</dbReference>
<reference evidence="4" key="1">
    <citation type="submission" date="2022-11" db="EMBL/GenBank/DDBJ databases">
        <title>Chromosomal genome sequence assembly and mating type (MAT) locus characterization of the leprose asexual lichenized fungus Lepraria neglecta (Nyl.) Erichsen.</title>
        <authorList>
            <person name="Allen J.L."/>
            <person name="Pfeffer B."/>
        </authorList>
    </citation>
    <scope>NUCLEOTIDE SEQUENCE</scope>
    <source>
        <strain evidence="4">Allen 5258</strain>
    </source>
</reference>
<evidence type="ECO:0000256" key="1">
    <source>
        <dbReference type="ARBA" id="ARBA00022737"/>
    </source>
</evidence>
<organism evidence="4 5">
    <name type="scientific">Lepraria neglecta</name>
    <dbReference type="NCBI Taxonomy" id="209136"/>
    <lineage>
        <taxon>Eukaryota</taxon>
        <taxon>Fungi</taxon>
        <taxon>Dikarya</taxon>
        <taxon>Ascomycota</taxon>
        <taxon>Pezizomycotina</taxon>
        <taxon>Lecanoromycetes</taxon>
        <taxon>OSLEUM clade</taxon>
        <taxon>Lecanoromycetidae</taxon>
        <taxon>Lecanorales</taxon>
        <taxon>Lecanorineae</taxon>
        <taxon>Stereocaulaceae</taxon>
        <taxon>Lepraria</taxon>
    </lineage>
</organism>
<dbReference type="PRINTS" id="PR01415">
    <property type="entry name" value="ANKYRIN"/>
</dbReference>
<keyword evidence="1" id="KW-0677">Repeat</keyword>
<dbReference type="AlphaFoldDB" id="A0AAD9Z0V6"/>
<dbReference type="PROSITE" id="PS50088">
    <property type="entry name" value="ANK_REPEAT"/>
    <property type="match status" value="2"/>
</dbReference>
<feature type="repeat" description="ANK" evidence="3">
    <location>
        <begin position="196"/>
        <end position="228"/>
    </location>
</feature>
<dbReference type="Proteomes" id="UP001276659">
    <property type="component" value="Unassembled WGS sequence"/>
</dbReference>
<dbReference type="InterPro" id="IPR002110">
    <property type="entry name" value="Ankyrin_rpt"/>
</dbReference>
<evidence type="ECO:0000313" key="4">
    <source>
        <dbReference type="EMBL" id="KAK3168876.1"/>
    </source>
</evidence>
<comment type="caution">
    <text evidence="4">The sequence shown here is derived from an EMBL/GenBank/DDBJ whole genome shotgun (WGS) entry which is preliminary data.</text>
</comment>
<dbReference type="Gene3D" id="1.25.40.20">
    <property type="entry name" value="Ankyrin repeat-containing domain"/>
    <property type="match status" value="1"/>
</dbReference>
<proteinExistence type="predicted"/>
<dbReference type="Pfam" id="PF12796">
    <property type="entry name" value="Ank_2"/>
    <property type="match status" value="1"/>
</dbReference>
<sequence length="380" mass="42511">MDPLSIITAVVTIVSGAAASYKEITSFIDAISRAPKEVEDIRTDSGNIYNIISNLRDALRDQHRLPRSKACQRPRGAAILTKATLEKVVEKLHEHFRASGRVGELKLRFQWWKARDDFQKLQRQLGQNMATLSLSMAGLNTAEPSSQRDKEAMQDIIRQMQDWQPALIRAAIDVDDMKMACLLGERADPDYVEPLERKAPLHFASEDGQAQIALMLLAHEADVNHVDAIEGKSPLVTASRYGNLQVARTLPDHGADPEAQSDWSWSNCGIRSLLHWAVVGGDFFGHHGKVKHREELLRLLLDRGVDVNAKCCMIHTPLQAAVAAVEDEEDPLAVIQSYCSKRALFSMSATDKVIRRSTMRRARAIGWYESYSILEHLQTA</sequence>
<keyword evidence="2 3" id="KW-0040">ANK repeat</keyword>
<keyword evidence="5" id="KW-1185">Reference proteome</keyword>
<dbReference type="Pfam" id="PF00023">
    <property type="entry name" value="Ank"/>
    <property type="match status" value="1"/>
</dbReference>
<dbReference type="SUPFAM" id="SSF48403">
    <property type="entry name" value="Ankyrin repeat"/>
    <property type="match status" value="1"/>
</dbReference>
<dbReference type="SMART" id="SM00248">
    <property type="entry name" value="ANK"/>
    <property type="match status" value="4"/>
</dbReference>
<accession>A0AAD9Z0V6</accession>
<name>A0AAD9Z0V6_9LECA</name>
<evidence type="ECO:0008006" key="6">
    <source>
        <dbReference type="Google" id="ProtNLM"/>
    </source>
</evidence>
<evidence type="ECO:0000256" key="3">
    <source>
        <dbReference type="PROSITE-ProRule" id="PRU00023"/>
    </source>
</evidence>
<evidence type="ECO:0000256" key="2">
    <source>
        <dbReference type="ARBA" id="ARBA00023043"/>
    </source>
</evidence>
<dbReference type="EMBL" id="JASNWA010000010">
    <property type="protein sequence ID" value="KAK3168876.1"/>
    <property type="molecule type" value="Genomic_DNA"/>
</dbReference>
<dbReference type="PANTHER" id="PTHR24180">
    <property type="entry name" value="CYCLIN-DEPENDENT KINASE INHIBITOR 2C-RELATED"/>
    <property type="match status" value="1"/>
</dbReference>
<evidence type="ECO:0000313" key="5">
    <source>
        <dbReference type="Proteomes" id="UP001276659"/>
    </source>
</evidence>
<dbReference type="PROSITE" id="PS50297">
    <property type="entry name" value="ANK_REP_REGION"/>
    <property type="match status" value="2"/>
</dbReference>
<gene>
    <name evidence="4" type="ORF">OEA41_005324</name>
</gene>
<protein>
    <recommendedName>
        <fullName evidence="6">Ankyrin</fullName>
    </recommendedName>
</protein>
<dbReference type="InterPro" id="IPR051637">
    <property type="entry name" value="Ank_repeat_dom-contain_49"/>
</dbReference>
<dbReference type="PANTHER" id="PTHR24180:SF45">
    <property type="entry name" value="POLY [ADP-RIBOSE] POLYMERASE TANKYRASE"/>
    <property type="match status" value="1"/>
</dbReference>